<reference evidence="3 4" key="1">
    <citation type="submission" date="2015-02" db="EMBL/GenBank/DDBJ databases">
        <title>Draft genome sequence of Kitasatospora griseola MF730-N6, a bafilomycin, terpentecin and satosporin producer.</title>
        <authorList>
            <person name="Arens J.C."/>
            <person name="Haltli B."/>
            <person name="Kerr R.G."/>
        </authorList>
    </citation>
    <scope>NUCLEOTIDE SEQUENCE [LARGE SCALE GENOMIC DNA]</scope>
    <source>
        <strain evidence="3 4">MF730-N6</strain>
    </source>
</reference>
<dbReference type="AlphaFoldDB" id="A0A0D0NVU4"/>
<name>A0A0D0NVU4_KITGR</name>
<dbReference type="PRINTS" id="PR00081">
    <property type="entry name" value="GDHRDH"/>
</dbReference>
<dbReference type="CDD" id="cd05233">
    <property type="entry name" value="SDR_c"/>
    <property type="match status" value="1"/>
</dbReference>
<dbReference type="InterPro" id="IPR036291">
    <property type="entry name" value="NAD(P)-bd_dom_sf"/>
</dbReference>
<organism evidence="3 4">
    <name type="scientific">Kitasatospora griseola</name>
    <name type="common">Streptomyces griseolosporeus</name>
    <dbReference type="NCBI Taxonomy" id="2064"/>
    <lineage>
        <taxon>Bacteria</taxon>
        <taxon>Bacillati</taxon>
        <taxon>Actinomycetota</taxon>
        <taxon>Actinomycetes</taxon>
        <taxon>Kitasatosporales</taxon>
        <taxon>Streptomycetaceae</taxon>
        <taxon>Kitasatospora</taxon>
    </lineage>
</organism>
<evidence type="ECO:0000313" key="4">
    <source>
        <dbReference type="Proteomes" id="UP000032066"/>
    </source>
</evidence>
<keyword evidence="2" id="KW-0560">Oxidoreductase</keyword>
<dbReference type="Pfam" id="PF00106">
    <property type="entry name" value="adh_short"/>
    <property type="match status" value="1"/>
</dbReference>
<protein>
    <submittedName>
        <fullName evidence="3">Short-chain dehydrogenase</fullName>
    </submittedName>
</protein>
<evidence type="ECO:0000256" key="1">
    <source>
        <dbReference type="ARBA" id="ARBA00006484"/>
    </source>
</evidence>
<dbReference type="EMBL" id="JXZB01000004">
    <property type="protein sequence ID" value="KIQ63341.1"/>
    <property type="molecule type" value="Genomic_DNA"/>
</dbReference>
<dbReference type="GO" id="GO:0016491">
    <property type="term" value="F:oxidoreductase activity"/>
    <property type="evidence" value="ECO:0007669"/>
    <property type="project" value="UniProtKB-KW"/>
</dbReference>
<dbReference type="Gene3D" id="3.40.50.720">
    <property type="entry name" value="NAD(P)-binding Rossmann-like Domain"/>
    <property type="match status" value="1"/>
</dbReference>
<dbReference type="RefSeq" id="WP_043915697.1">
    <property type="nucleotide sequence ID" value="NZ_JXZB01000004.1"/>
</dbReference>
<keyword evidence="4" id="KW-1185">Reference proteome</keyword>
<dbReference type="InterPro" id="IPR002347">
    <property type="entry name" value="SDR_fam"/>
</dbReference>
<accession>A0A0D0NVU4</accession>
<comment type="caution">
    <text evidence="3">The sequence shown here is derived from an EMBL/GenBank/DDBJ whole genome shotgun (WGS) entry which is preliminary data.</text>
</comment>
<evidence type="ECO:0000313" key="3">
    <source>
        <dbReference type="EMBL" id="KIQ63341.1"/>
    </source>
</evidence>
<dbReference type="PANTHER" id="PTHR43669:SF3">
    <property type="entry name" value="ALCOHOL DEHYDROGENASE, PUTATIVE (AFU_ORTHOLOGUE AFUA_3G03445)-RELATED"/>
    <property type="match status" value="1"/>
</dbReference>
<dbReference type="PANTHER" id="PTHR43669">
    <property type="entry name" value="5-KETO-D-GLUCONATE 5-REDUCTASE"/>
    <property type="match status" value="1"/>
</dbReference>
<dbReference type="OrthoDB" id="9781117at2"/>
<comment type="similarity">
    <text evidence="1">Belongs to the short-chain dehydrogenases/reductases (SDR) family.</text>
</comment>
<gene>
    <name evidence="3" type="ORF">TR51_32095</name>
</gene>
<dbReference type="SUPFAM" id="SSF51735">
    <property type="entry name" value="NAD(P)-binding Rossmann-fold domains"/>
    <property type="match status" value="1"/>
</dbReference>
<dbReference type="PATRIC" id="fig|2064.6.peg.6797"/>
<evidence type="ECO:0000256" key="2">
    <source>
        <dbReference type="ARBA" id="ARBA00023002"/>
    </source>
</evidence>
<sequence>MSSPEPSAGDRVALVTGANRGTGLAIAAELHRRGYRVAALNRTPAGQDWLSEVICDLADPAALERAVAEVLERHGRLDVCVANAVVRRIATVGELSAEDWDESVAVNLTSVFRLVQATLPALRASSGSYVVMGSHAGTRWFEGGFAYAATKGALKALVETLLLEERPNGVRATLLSPGAIANRAADDTPLKMTTESVARCVGYLVQDQPVDLVYGEAEIRPARLGEPQVAGLDRLQYV</sequence>
<proteinExistence type="inferred from homology"/>
<dbReference type="Proteomes" id="UP000032066">
    <property type="component" value="Unassembled WGS sequence"/>
</dbReference>
<dbReference type="STRING" id="2064.TR51_32095"/>